<organism evidence="1">
    <name type="scientific">Rhizophora mucronata</name>
    <name type="common">Asiatic mangrove</name>
    <dbReference type="NCBI Taxonomy" id="61149"/>
    <lineage>
        <taxon>Eukaryota</taxon>
        <taxon>Viridiplantae</taxon>
        <taxon>Streptophyta</taxon>
        <taxon>Embryophyta</taxon>
        <taxon>Tracheophyta</taxon>
        <taxon>Spermatophyta</taxon>
        <taxon>Magnoliopsida</taxon>
        <taxon>eudicotyledons</taxon>
        <taxon>Gunneridae</taxon>
        <taxon>Pentapetalae</taxon>
        <taxon>rosids</taxon>
        <taxon>fabids</taxon>
        <taxon>Malpighiales</taxon>
        <taxon>Rhizophoraceae</taxon>
        <taxon>Rhizophora</taxon>
    </lineage>
</organism>
<proteinExistence type="predicted"/>
<accession>A0A2P2QXG6</accession>
<sequence>MPHLLLPTSIPLAINVIFD</sequence>
<protein>
    <submittedName>
        <fullName evidence="1">Uncharacterized protein</fullName>
    </submittedName>
</protein>
<reference evidence="1" key="1">
    <citation type="submission" date="2018-02" db="EMBL/GenBank/DDBJ databases">
        <title>Rhizophora mucronata_Transcriptome.</title>
        <authorList>
            <person name="Meera S.P."/>
            <person name="Sreeshan A."/>
            <person name="Augustine A."/>
        </authorList>
    </citation>
    <scope>NUCLEOTIDE SEQUENCE</scope>
    <source>
        <tissue evidence="1">Leaf</tissue>
    </source>
</reference>
<evidence type="ECO:0000313" key="1">
    <source>
        <dbReference type="EMBL" id="MBX71673.1"/>
    </source>
</evidence>
<name>A0A2P2QXG6_RHIMU</name>
<dbReference type="EMBL" id="GGEC01091189">
    <property type="protein sequence ID" value="MBX71673.1"/>
    <property type="molecule type" value="Transcribed_RNA"/>
</dbReference>
<dbReference type="AlphaFoldDB" id="A0A2P2QXG6"/>